<sequence length="583" mass="67066">MVIKKLKKRIKSISGNMDKDKIKQDLEEIETINIELDHRVTKLIAENEHLKQTYKQLYDSIKPARIQSKEQCAKLINMLRIIQREKFGTQQGKVVYQDWIYPGDLLVVQIVLWYLDSGCSKHMTGDRSQLTNFVNKFLGTVKFGNDHVAKIMGYGDYQIGNVTILRVYYVKGLGHNLFSVDNFLILTAKARAQRKPTNPNLEDTNQEKTLYVDWICATNAVASVNGKEVHPCYCRQITLDLMVTILAIKDEAQRLKLREYYEKDCISHETSVARSPHQTSVDESRNRTQFNAAALLDTLMVEKSKLDEDKEGKVVDLSHYCGMIGTLLYLRASFADSITCRNQQGGRVDVYLLVSLPSFKVRFLLSFEGDAKTTSPPTHMKVEATLKIAWIEKDQIDNLLKERRLMRRLEKFFVMDRARYAQPLPSYQVLSTVTCFNSQEIALISMTFSLRVSFDIDNGEHPSDFIHNEDGNPAWANIKQAHGRFYTSAGNPVNEILLKLNLPDHRKLKDGGEVKEFQRSFRHSDTERLSRSDEVLKLKNFKKDATLKLFKSTNQERYEHVGPEVTSSQDGKVTRWQKEIMFG</sequence>
<comment type="caution">
    <text evidence="2">The sequence shown here is derived from an EMBL/GenBank/DDBJ whole genome shotgun (WGS) entry which is preliminary data.</text>
</comment>
<reference evidence="2" key="1">
    <citation type="journal article" date="2022" name="Int. J. Mol. Sci.">
        <title>Draft Genome of Tanacetum Coccineum: Genomic Comparison of Closely Related Tanacetum-Family Plants.</title>
        <authorList>
            <person name="Yamashiro T."/>
            <person name="Shiraishi A."/>
            <person name="Nakayama K."/>
            <person name="Satake H."/>
        </authorList>
    </citation>
    <scope>NUCLEOTIDE SEQUENCE</scope>
</reference>
<keyword evidence="3" id="KW-1185">Reference proteome</keyword>
<dbReference type="InterPro" id="IPR054722">
    <property type="entry name" value="PolX-like_BBD"/>
</dbReference>
<organism evidence="2 3">
    <name type="scientific">Tanacetum coccineum</name>
    <dbReference type="NCBI Taxonomy" id="301880"/>
    <lineage>
        <taxon>Eukaryota</taxon>
        <taxon>Viridiplantae</taxon>
        <taxon>Streptophyta</taxon>
        <taxon>Embryophyta</taxon>
        <taxon>Tracheophyta</taxon>
        <taxon>Spermatophyta</taxon>
        <taxon>Magnoliopsida</taxon>
        <taxon>eudicotyledons</taxon>
        <taxon>Gunneridae</taxon>
        <taxon>Pentapetalae</taxon>
        <taxon>asterids</taxon>
        <taxon>campanulids</taxon>
        <taxon>Asterales</taxon>
        <taxon>Asteraceae</taxon>
        <taxon>Asteroideae</taxon>
        <taxon>Anthemideae</taxon>
        <taxon>Anthemidinae</taxon>
        <taxon>Tanacetum</taxon>
    </lineage>
</organism>
<reference evidence="2" key="2">
    <citation type="submission" date="2022-01" db="EMBL/GenBank/DDBJ databases">
        <authorList>
            <person name="Yamashiro T."/>
            <person name="Shiraishi A."/>
            <person name="Satake H."/>
            <person name="Nakayama K."/>
        </authorList>
    </citation>
    <scope>NUCLEOTIDE SEQUENCE</scope>
</reference>
<evidence type="ECO:0000313" key="2">
    <source>
        <dbReference type="EMBL" id="GJT81256.1"/>
    </source>
</evidence>
<evidence type="ECO:0000313" key="3">
    <source>
        <dbReference type="Proteomes" id="UP001151760"/>
    </source>
</evidence>
<proteinExistence type="predicted"/>
<dbReference type="Proteomes" id="UP001151760">
    <property type="component" value="Unassembled WGS sequence"/>
</dbReference>
<name>A0ABQ5H054_9ASTR</name>
<feature type="domain" description="Retrovirus-related Pol polyprotein from transposon TNT 1-94-like beta-barrel" evidence="1">
    <location>
        <begin position="113"/>
        <end position="182"/>
    </location>
</feature>
<dbReference type="Pfam" id="PF22936">
    <property type="entry name" value="Pol_BBD"/>
    <property type="match status" value="1"/>
</dbReference>
<gene>
    <name evidence="2" type="ORF">Tco_1055598</name>
</gene>
<evidence type="ECO:0000259" key="1">
    <source>
        <dbReference type="Pfam" id="PF22936"/>
    </source>
</evidence>
<dbReference type="EMBL" id="BQNB010019066">
    <property type="protein sequence ID" value="GJT81256.1"/>
    <property type="molecule type" value="Genomic_DNA"/>
</dbReference>
<accession>A0ABQ5H054</accession>
<protein>
    <recommendedName>
        <fullName evidence="1">Retrovirus-related Pol polyprotein from transposon TNT 1-94-like beta-barrel domain-containing protein</fullName>
    </recommendedName>
</protein>